<evidence type="ECO:0000313" key="1">
    <source>
        <dbReference type="EMBL" id="QDQ99418.1"/>
    </source>
</evidence>
<accession>A0A516X8N7</accession>
<gene>
    <name evidence="1" type="ORF">FO059_15545</name>
</gene>
<dbReference type="OrthoDB" id="4483864at2"/>
<dbReference type="Proteomes" id="UP000317344">
    <property type="component" value="Chromosome"/>
</dbReference>
<dbReference type="AlphaFoldDB" id="A0A516X8N7"/>
<dbReference type="EMBL" id="CP041765">
    <property type="protein sequence ID" value="QDQ99418.1"/>
    <property type="molecule type" value="Genomic_DNA"/>
</dbReference>
<sequence>MSGPGFAPPAAWWRALEAVARDLRCLRDGRDVDVDQLDWRLSVHDDYFVSIGWESGRLVGGFGGRTGLTMDASYGEAAVRTAESVQDHLAGYEFVQWPSRGRHLLAPRLHGSLPFWFDPHGDVTVAPIGELCEPAGRCPAAEAST</sequence>
<dbReference type="KEGG" id="toy:FO059_15545"/>
<reference evidence="1 2" key="2">
    <citation type="submission" date="2019-07" db="EMBL/GenBank/DDBJ databases">
        <authorList>
            <person name="Huang Y."/>
        </authorList>
    </citation>
    <scope>NUCLEOTIDE SEQUENCE [LARGE SCALE GENOMIC DNA]</scope>
    <source>
        <strain evidence="1 2">HY188</strain>
    </source>
</reference>
<keyword evidence="2" id="KW-1185">Reference proteome</keyword>
<organism evidence="1 2">
    <name type="scientific">Tomitella fengzijianii</name>
    <dbReference type="NCBI Taxonomy" id="2597660"/>
    <lineage>
        <taxon>Bacteria</taxon>
        <taxon>Bacillati</taxon>
        <taxon>Actinomycetota</taxon>
        <taxon>Actinomycetes</taxon>
        <taxon>Mycobacteriales</taxon>
        <taxon>Tomitella</taxon>
    </lineage>
</organism>
<proteinExistence type="predicted"/>
<protein>
    <submittedName>
        <fullName evidence="1">Uncharacterized protein</fullName>
    </submittedName>
</protein>
<evidence type="ECO:0000313" key="2">
    <source>
        <dbReference type="Proteomes" id="UP000317344"/>
    </source>
</evidence>
<reference evidence="1 2" key="1">
    <citation type="submission" date="2019-07" db="EMBL/GenBank/DDBJ databases">
        <title>Tomitella cavernea sp. nov., an actinomycete isolated from soil.</title>
        <authorList>
            <person name="Cheng J."/>
        </authorList>
    </citation>
    <scope>NUCLEOTIDE SEQUENCE [LARGE SCALE GENOMIC DNA]</scope>
    <source>
        <strain evidence="1 2">HY188</strain>
    </source>
</reference>
<name>A0A516X8N7_9ACTN</name>